<reference evidence="1 2" key="1">
    <citation type="submission" date="2018-03" db="EMBL/GenBank/DDBJ databases">
        <title>Genomic Encyclopedia of Archaeal and Bacterial Type Strains, Phase II (KMG-II): from individual species to whole genera.</title>
        <authorList>
            <person name="Goeker M."/>
        </authorList>
    </citation>
    <scope>NUCLEOTIDE SEQUENCE [LARGE SCALE GENOMIC DNA]</scope>
    <source>
        <strain evidence="1 2">DSM 100214</strain>
    </source>
</reference>
<keyword evidence="2" id="KW-1185">Reference proteome</keyword>
<dbReference type="AlphaFoldDB" id="A0A2V3PN89"/>
<dbReference type="Proteomes" id="UP000247973">
    <property type="component" value="Unassembled WGS sequence"/>
</dbReference>
<gene>
    <name evidence="1" type="ORF">CLV62_12331</name>
</gene>
<protein>
    <submittedName>
        <fullName evidence="1">Uncharacterized protein</fullName>
    </submittedName>
</protein>
<evidence type="ECO:0000313" key="1">
    <source>
        <dbReference type="EMBL" id="PXV61988.1"/>
    </source>
</evidence>
<organism evidence="1 2">
    <name type="scientific">Dysgonomonas alginatilytica</name>
    <dbReference type="NCBI Taxonomy" id="1605892"/>
    <lineage>
        <taxon>Bacteria</taxon>
        <taxon>Pseudomonadati</taxon>
        <taxon>Bacteroidota</taxon>
        <taxon>Bacteroidia</taxon>
        <taxon>Bacteroidales</taxon>
        <taxon>Dysgonomonadaceae</taxon>
        <taxon>Dysgonomonas</taxon>
    </lineage>
</organism>
<dbReference type="OrthoDB" id="9851859at2"/>
<name>A0A2V3PN89_9BACT</name>
<accession>A0A2V3PN89</accession>
<dbReference type="EMBL" id="QICL01000023">
    <property type="protein sequence ID" value="PXV61988.1"/>
    <property type="molecule type" value="Genomic_DNA"/>
</dbReference>
<evidence type="ECO:0000313" key="2">
    <source>
        <dbReference type="Proteomes" id="UP000247973"/>
    </source>
</evidence>
<dbReference type="RefSeq" id="WP_110311703.1">
    <property type="nucleotide sequence ID" value="NZ_QICL01000023.1"/>
</dbReference>
<sequence>MIKGNALQILRDKYTEIEDDITFREFVELQADKDPNFYRNLFDESSENDTATPLTERQIQAYKDFLDSI</sequence>
<comment type="caution">
    <text evidence="1">The sequence shown here is derived from an EMBL/GenBank/DDBJ whole genome shotgun (WGS) entry which is preliminary data.</text>
</comment>
<proteinExistence type="predicted"/>